<dbReference type="EMBL" id="JAUKUA010000002">
    <property type="protein sequence ID" value="KAK0725168.1"/>
    <property type="molecule type" value="Genomic_DNA"/>
</dbReference>
<name>A0AA40B060_9PEZI</name>
<organism evidence="3 4">
    <name type="scientific">Lasiosphaeris hirsuta</name>
    <dbReference type="NCBI Taxonomy" id="260670"/>
    <lineage>
        <taxon>Eukaryota</taxon>
        <taxon>Fungi</taxon>
        <taxon>Dikarya</taxon>
        <taxon>Ascomycota</taxon>
        <taxon>Pezizomycotina</taxon>
        <taxon>Sordariomycetes</taxon>
        <taxon>Sordariomycetidae</taxon>
        <taxon>Sordariales</taxon>
        <taxon>Lasiosphaeriaceae</taxon>
        <taxon>Lasiosphaeris</taxon>
    </lineage>
</organism>
<dbReference type="PRINTS" id="PR00111">
    <property type="entry name" value="ABHYDROLASE"/>
</dbReference>
<evidence type="ECO:0000259" key="2">
    <source>
        <dbReference type="Pfam" id="PF00561"/>
    </source>
</evidence>
<gene>
    <name evidence="3" type="ORF">B0H67DRAFT_480774</name>
</gene>
<dbReference type="GO" id="GO:0016020">
    <property type="term" value="C:membrane"/>
    <property type="evidence" value="ECO:0007669"/>
    <property type="project" value="TreeGrafter"/>
</dbReference>
<dbReference type="InterPro" id="IPR000639">
    <property type="entry name" value="Epox_hydrolase-like"/>
</dbReference>
<reference evidence="3" key="1">
    <citation type="submission" date="2023-06" db="EMBL/GenBank/DDBJ databases">
        <title>Genome-scale phylogeny and comparative genomics of the fungal order Sordariales.</title>
        <authorList>
            <consortium name="Lawrence Berkeley National Laboratory"/>
            <person name="Hensen N."/>
            <person name="Bonometti L."/>
            <person name="Westerberg I."/>
            <person name="Brannstrom I.O."/>
            <person name="Guillou S."/>
            <person name="Cros-Aarteil S."/>
            <person name="Calhoun S."/>
            <person name="Haridas S."/>
            <person name="Kuo A."/>
            <person name="Mondo S."/>
            <person name="Pangilinan J."/>
            <person name="Riley R."/>
            <person name="Labutti K."/>
            <person name="Andreopoulos B."/>
            <person name="Lipzen A."/>
            <person name="Chen C."/>
            <person name="Yanf M."/>
            <person name="Daum C."/>
            <person name="Ng V."/>
            <person name="Clum A."/>
            <person name="Steindorff A."/>
            <person name="Ohm R."/>
            <person name="Martin F."/>
            <person name="Silar P."/>
            <person name="Natvig D."/>
            <person name="Lalanne C."/>
            <person name="Gautier V."/>
            <person name="Ament-Velasquez S.L."/>
            <person name="Kruys A."/>
            <person name="Hutchinson M.I."/>
            <person name="Powell A.J."/>
            <person name="Barry K."/>
            <person name="Miller A.N."/>
            <person name="Grigoriev I.V."/>
            <person name="Debuchy R."/>
            <person name="Gladieux P."/>
            <person name="Thoren M.H."/>
            <person name="Johannesson H."/>
        </authorList>
    </citation>
    <scope>NUCLEOTIDE SEQUENCE</scope>
    <source>
        <strain evidence="3">SMH4607-1</strain>
    </source>
</reference>
<dbReference type="Proteomes" id="UP001172102">
    <property type="component" value="Unassembled WGS sequence"/>
</dbReference>
<dbReference type="Pfam" id="PF00561">
    <property type="entry name" value="Abhydrolase_1"/>
    <property type="match status" value="1"/>
</dbReference>
<accession>A0AA40B060</accession>
<keyword evidence="4" id="KW-1185">Reference proteome</keyword>
<dbReference type="InterPro" id="IPR050266">
    <property type="entry name" value="AB_hydrolase_sf"/>
</dbReference>
<evidence type="ECO:0000313" key="3">
    <source>
        <dbReference type="EMBL" id="KAK0725168.1"/>
    </source>
</evidence>
<dbReference type="SUPFAM" id="SSF53474">
    <property type="entry name" value="alpha/beta-Hydrolases"/>
    <property type="match status" value="1"/>
</dbReference>
<dbReference type="Gene3D" id="3.40.50.1820">
    <property type="entry name" value="alpha/beta hydrolase"/>
    <property type="match status" value="1"/>
</dbReference>
<comment type="caution">
    <text evidence="3">The sequence shown here is derived from an EMBL/GenBank/DDBJ whole genome shotgun (WGS) entry which is preliminary data.</text>
</comment>
<evidence type="ECO:0000256" key="1">
    <source>
        <dbReference type="ARBA" id="ARBA00022801"/>
    </source>
</evidence>
<dbReference type="PANTHER" id="PTHR43798">
    <property type="entry name" value="MONOACYLGLYCEROL LIPASE"/>
    <property type="match status" value="1"/>
</dbReference>
<proteinExistence type="predicted"/>
<dbReference type="PANTHER" id="PTHR43798:SF31">
    <property type="entry name" value="AB HYDROLASE SUPERFAMILY PROTEIN YCLE"/>
    <property type="match status" value="1"/>
</dbReference>
<evidence type="ECO:0000313" key="4">
    <source>
        <dbReference type="Proteomes" id="UP001172102"/>
    </source>
</evidence>
<dbReference type="GO" id="GO:0016787">
    <property type="term" value="F:hydrolase activity"/>
    <property type="evidence" value="ECO:0007669"/>
    <property type="project" value="UniProtKB-KW"/>
</dbReference>
<dbReference type="InterPro" id="IPR029058">
    <property type="entry name" value="AB_hydrolase_fold"/>
</dbReference>
<dbReference type="PRINTS" id="PR00412">
    <property type="entry name" value="EPOXHYDRLASE"/>
</dbReference>
<protein>
    <submittedName>
        <fullName evidence="3">Alpha/beta hydrolase protein</fullName>
    </submittedName>
</protein>
<sequence>MPYITLRDGAQFYYKDWNPPESTGTGTVLFSHGWPLSADAWEKQMFFLAAHGYRVIAHDRRGHGRSDQTWDKNDVDNWADDLSELIEKLDLKELVLVGHSTGGAEVARYCTRHTTARVAKIVFISSVVPQVVQSSVSPDGVPVAVFDGFREAMLKDRAQFFLDVPRGPFFGFNRPGAKASEGLVESWFTVGMQGGLKAVYETSRSWEVDYSEDLKALEIPALVIQGDDDQIVPIKTGALAAIKLLKKGTLKVYPGGAHGIMDTQPEDINQDLLGFLKA</sequence>
<feature type="domain" description="AB hydrolase-1" evidence="2">
    <location>
        <begin position="27"/>
        <end position="263"/>
    </location>
</feature>
<dbReference type="InterPro" id="IPR000073">
    <property type="entry name" value="AB_hydrolase_1"/>
</dbReference>
<keyword evidence="1 3" id="KW-0378">Hydrolase</keyword>
<dbReference type="AlphaFoldDB" id="A0AA40B060"/>